<dbReference type="Pfam" id="PF00136">
    <property type="entry name" value="DNA_pol_B"/>
    <property type="match status" value="1"/>
</dbReference>
<organism evidence="7 8">
    <name type="scientific">Dillenia turbinata</name>
    <dbReference type="NCBI Taxonomy" id="194707"/>
    <lineage>
        <taxon>Eukaryota</taxon>
        <taxon>Viridiplantae</taxon>
        <taxon>Streptophyta</taxon>
        <taxon>Embryophyta</taxon>
        <taxon>Tracheophyta</taxon>
        <taxon>Spermatophyta</taxon>
        <taxon>Magnoliopsida</taxon>
        <taxon>eudicotyledons</taxon>
        <taxon>Gunneridae</taxon>
        <taxon>Pentapetalae</taxon>
        <taxon>Dilleniales</taxon>
        <taxon>Dilleniaceae</taxon>
        <taxon>Dillenia</taxon>
    </lineage>
</organism>
<protein>
    <recommendedName>
        <fullName evidence="1">DNA-directed DNA polymerase</fullName>
        <ecNumber evidence="1">2.7.7.7</ecNumber>
    </recommendedName>
</protein>
<dbReference type="GO" id="GO:0003688">
    <property type="term" value="F:DNA replication origin binding"/>
    <property type="evidence" value="ECO:0007669"/>
    <property type="project" value="TreeGrafter"/>
</dbReference>
<dbReference type="EMBL" id="JBAMMX010000017">
    <property type="protein sequence ID" value="KAK6924053.1"/>
    <property type="molecule type" value="Genomic_DNA"/>
</dbReference>
<dbReference type="InterPro" id="IPR042087">
    <property type="entry name" value="DNA_pol_B_thumb"/>
</dbReference>
<dbReference type="InterPro" id="IPR006134">
    <property type="entry name" value="DNA-dir_DNA_pol_B_multi_dom"/>
</dbReference>
<dbReference type="PANTHER" id="PTHR45861:SF1">
    <property type="entry name" value="DNA POLYMERASE ALPHA CATALYTIC SUBUNIT"/>
    <property type="match status" value="1"/>
</dbReference>
<dbReference type="GO" id="GO:0003887">
    <property type="term" value="F:DNA-directed DNA polymerase activity"/>
    <property type="evidence" value="ECO:0007669"/>
    <property type="project" value="UniProtKB-KW"/>
</dbReference>
<evidence type="ECO:0000313" key="8">
    <source>
        <dbReference type="Proteomes" id="UP001370490"/>
    </source>
</evidence>
<dbReference type="Proteomes" id="UP001370490">
    <property type="component" value="Unassembled WGS sequence"/>
</dbReference>
<accession>A0AAN8UVX8</accession>
<gene>
    <name evidence="7" type="ORF">RJ641_010253</name>
</gene>
<dbReference type="InterPro" id="IPR038256">
    <property type="entry name" value="Pol_alpha_znc_sf"/>
</dbReference>
<feature type="domain" description="Zinc finger DNA-directed DNA polymerase family B alpha" evidence="6">
    <location>
        <begin position="268"/>
        <end position="352"/>
    </location>
</feature>
<dbReference type="GO" id="GO:0005658">
    <property type="term" value="C:alpha DNA polymerase:primase complex"/>
    <property type="evidence" value="ECO:0007669"/>
    <property type="project" value="TreeGrafter"/>
</dbReference>
<dbReference type="SUPFAM" id="SSF56672">
    <property type="entry name" value="DNA/RNA polymerases"/>
    <property type="match status" value="1"/>
</dbReference>
<evidence type="ECO:0000259" key="5">
    <source>
        <dbReference type="Pfam" id="PF00136"/>
    </source>
</evidence>
<dbReference type="EC" id="2.7.7.7" evidence="1"/>
<dbReference type="GO" id="GO:0003697">
    <property type="term" value="F:single-stranded DNA binding"/>
    <property type="evidence" value="ECO:0007669"/>
    <property type="project" value="TreeGrafter"/>
</dbReference>
<keyword evidence="4 7" id="KW-0239">DNA-directed DNA polymerase</keyword>
<keyword evidence="8" id="KW-1185">Reference proteome</keyword>
<proteinExistence type="predicted"/>
<dbReference type="GO" id="GO:1902975">
    <property type="term" value="P:mitotic DNA replication initiation"/>
    <property type="evidence" value="ECO:0007669"/>
    <property type="project" value="TreeGrafter"/>
</dbReference>
<dbReference type="Gene3D" id="1.10.132.60">
    <property type="entry name" value="DNA polymerase family B, C-terminal domain"/>
    <property type="match status" value="1"/>
</dbReference>
<dbReference type="Gene3D" id="1.10.3200.20">
    <property type="entry name" value="DNA Polymerase alpha, zinc finger"/>
    <property type="match status" value="1"/>
</dbReference>
<dbReference type="GO" id="GO:0003682">
    <property type="term" value="F:chromatin binding"/>
    <property type="evidence" value="ECO:0007669"/>
    <property type="project" value="TreeGrafter"/>
</dbReference>
<dbReference type="AlphaFoldDB" id="A0AAN8UVX8"/>
<evidence type="ECO:0000313" key="7">
    <source>
        <dbReference type="EMBL" id="KAK6924053.1"/>
    </source>
</evidence>
<keyword evidence="3" id="KW-0548">Nucleotidyltransferase</keyword>
<feature type="domain" description="DNA-directed DNA polymerase family B multifunctional" evidence="5">
    <location>
        <begin position="80"/>
        <end position="157"/>
    </location>
</feature>
<evidence type="ECO:0000256" key="4">
    <source>
        <dbReference type="ARBA" id="ARBA00022932"/>
    </source>
</evidence>
<dbReference type="GO" id="GO:0006273">
    <property type="term" value="P:lagging strand elongation"/>
    <property type="evidence" value="ECO:0007669"/>
    <property type="project" value="TreeGrafter"/>
</dbReference>
<reference evidence="7 8" key="1">
    <citation type="submission" date="2023-12" db="EMBL/GenBank/DDBJ databases">
        <title>A high-quality genome assembly for Dillenia turbinata (Dilleniales).</title>
        <authorList>
            <person name="Chanderbali A."/>
        </authorList>
    </citation>
    <scope>NUCLEOTIDE SEQUENCE [LARGE SCALE GENOMIC DNA]</scope>
    <source>
        <strain evidence="7">LSX21</strain>
        <tissue evidence="7">Leaf</tissue>
    </source>
</reference>
<sequence>MLLYGGENLKKKQQRHPQSLDLNLHKRVVLSIQGTSSSSKSVSSTNPRLKALSNWIVECPNRKAFAIVENEALEDKPNHSESEDEVALRLKQSGYTTGCSAGDTVPYVASAGSSTGIAQRARHPDELKRDHGKWMIDIDYYLSQQIHPVVSRLCASIQGTGPSRLADCLGLDSSKFQKSSEAVGNDLPVGSCQSRTMRKVFGALLYISLSFSVTSIFPYGCLSSWMEPWLSCPSCSWYLSAHLCLVSIHPSQMKSQRHYNRGFHLQFLAKIRCPKCPDEGDGCKLSPASIANQVKRQVDGFISLYYKASMTCDDESCNHTTRSINLRVIGDSERGTVCPNYPCCSGRLVRKMEISTRIQLETKLARIRPAVDLAASIVRKLRDQCSWVKLSDLVV</sequence>
<evidence type="ECO:0000256" key="2">
    <source>
        <dbReference type="ARBA" id="ARBA00022679"/>
    </source>
</evidence>
<dbReference type="GO" id="GO:0006272">
    <property type="term" value="P:leading strand elongation"/>
    <property type="evidence" value="ECO:0007669"/>
    <property type="project" value="TreeGrafter"/>
</dbReference>
<dbReference type="InterPro" id="IPR043502">
    <property type="entry name" value="DNA/RNA_pol_sf"/>
</dbReference>
<dbReference type="InterPro" id="IPR015088">
    <property type="entry name" value="Znf_DNA-dir_DNA_pol_B_alpha"/>
</dbReference>
<name>A0AAN8UVX8_9MAGN</name>
<comment type="caution">
    <text evidence="7">The sequence shown here is derived from an EMBL/GenBank/DDBJ whole genome shotgun (WGS) entry which is preliminary data.</text>
</comment>
<evidence type="ECO:0000256" key="1">
    <source>
        <dbReference type="ARBA" id="ARBA00012417"/>
    </source>
</evidence>
<dbReference type="Pfam" id="PF08996">
    <property type="entry name" value="zf-DNA_Pol"/>
    <property type="match status" value="1"/>
</dbReference>
<evidence type="ECO:0000259" key="6">
    <source>
        <dbReference type="Pfam" id="PF08996"/>
    </source>
</evidence>
<dbReference type="PANTHER" id="PTHR45861">
    <property type="entry name" value="DNA POLYMERASE ALPHA CATALYTIC SUBUNIT"/>
    <property type="match status" value="1"/>
</dbReference>
<evidence type="ECO:0000256" key="3">
    <source>
        <dbReference type="ARBA" id="ARBA00022695"/>
    </source>
</evidence>
<dbReference type="GO" id="GO:0000166">
    <property type="term" value="F:nucleotide binding"/>
    <property type="evidence" value="ECO:0007669"/>
    <property type="project" value="InterPro"/>
</dbReference>
<keyword evidence="2" id="KW-0808">Transferase</keyword>